<reference evidence="1 2" key="1">
    <citation type="journal article" date="2017" name="Nature">
        <title>The Apostasia genome and the evolution of orchids.</title>
        <authorList>
            <person name="Zhang G.Q."/>
            <person name="Liu K.W."/>
            <person name="Li Z."/>
            <person name="Lohaus R."/>
            <person name="Hsiao Y.Y."/>
            <person name="Niu S.C."/>
            <person name="Wang J.Y."/>
            <person name="Lin Y.C."/>
            <person name="Xu Q."/>
            <person name="Chen L.J."/>
            <person name="Yoshida K."/>
            <person name="Fujiwara S."/>
            <person name="Wang Z.W."/>
            <person name="Zhang Y.Q."/>
            <person name="Mitsuda N."/>
            <person name="Wang M."/>
            <person name="Liu G.H."/>
            <person name="Pecoraro L."/>
            <person name="Huang H.X."/>
            <person name="Xiao X.J."/>
            <person name="Lin M."/>
            <person name="Wu X.Y."/>
            <person name="Wu W.L."/>
            <person name="Chen Y.Y."/>
            <person name="Chang S.B."/>
            <person name="Sakamoto S."/>
            <person name="Ohme-Takagi M."/>
            <person name="Yagi M."/>
            <person name="Zeng S.J."/>
            <person name="Shen C.Y."/>
            <person name="Yeh C.M."/>
            <person name="Luo Y.B."/>
            <person name="Tsai W.C."/>
            <person name="Van de Peer Y."/>
            <person name="Liu Z.J."/>
        </authorList>
    </citation>
    <scope>NUCLEOTIDE SEQUENCE [LARGE SCALE GENOMIC DNA]</scope>
    <source>
        <strain evidence="2">cv. Shenzhen</strain>
        <tissue evidence="1">Stem</tissue>
    </source>
</reference>
<accession>A0A2I0AVZ2</accession>
<dbReference type="AlphaFoldDB" id="A0A2I0AVZ2"/>
<protein>
    <submittedName>
        <fullName evidence="1">Uncharacterized protein</fullName>
    </submittedName>
</protein>
<evidence type="ECO:0000313" key="2">
    <source>
        <dbReference type="Proteomes" id="UP000236161"/>
    </source>
</evidence>
<dbReference type="Proteomes" id="UP000236161">
    <property type="component" value="Unassembled WGS sequence"/>
</dbReference>
<gene>
    <name evidence="1" type="ORF">AXF42_Ash011837</name>
</gene>
<sequence length="141" mass="14662">MSNPSFPPRRISRMSDLRRSACHERASHIATCGLHCACPCHAGPSACAPLFPRLSPCAAISSVASLGGNSSHADTWIALPQVDPPLPHVASPGLGRSLSWAFWASGPLCGPGLPTAQFAVGLGHFLFSFQPFPSYSSLGGP</sequence>
<name>A0A2I0AVZ2_9ASPA</name>
<organism evidence="1 2">
    <name type="scientific">Apostasia shenzhenica</name>
    <dbReference type="NCBI Taxonomy" id="1088818"/>
    <lineage>
        <taxon>Eukaryota</taxon>
        <taxon>Viridiplantae</taxon>
        <taxon>Streptophyta</taxon>
        <taxon>Embryophyta</taxon>
        <taxon>Tracheophyta</taxon>
        <taxon>Spermatophyta</taxon>
        <taxon>Magnoliopsida</taxon>
        <taxon>Liliopsida</taxon>
        <taxon>Asparagales</taxon>
        <taxon>Orchidaceae</taxon>
        <taxon>Apostasioideae</taxon>
        <taxon>Apostasia</taxon>
    </lineage>
</organism>
<proteinExistence type="predicted"/>
<keyword evidence="2" id="KW-1185">Reference proteome</keyword>
<evidence type="ECO:0000313" key="1">
    <source>
        <dbReference type="EMBL" id="PKA59713.1"/>
    </source>
</evidence>
<dbReference type="EMBL" id="KZ451944">
    <property type="protein sequence ID" value="PKA59713.1"/>
    <property type="molecule type" value="Genomic_DNA"/>
</dbReference>